<keyword evidence="2" id="KW-1185">Reference proteome</keyword>
<protein>
    <submittedName>
        <fullName evidence="1">Uncharacterized protein</fullName>
    </submittedName>
</protein>
<gene>
    <name evidence="1" type="ORF">K7G82_27735</name>
</gene>
<sequence length="142" mass="14879">MPAPKAKPTLNPIDGGEEVKPVSRLARMKANGIAPPLPWVELPEMVELLMEIGPTIATGMGAAPIGWDTISHWKANTGGLLTPWEARTLIGLSSAFLAMAEQAKDEKCPAPWIEAPAEHNRAAVAAQVDAVLESLAAAAVEG</sequence>
<proteinExistence type="predicted"/>
<accession>A0ABS7Q1K5</accession>
<evidence type="ECO:0000313" key="1">
    <source>
        <dbReference type="EMBL" id="MBY8826124.1"/>
    </source>
</evidence>
<reference evidence="1 2" key="1">
    <citation type="submission" date="2021-08" db="EMBL/GenBank/DDBJ databases">
        <authorList>
            <person name="Tuo L."/>
        </authorList>
    </citation>
    <scope>NUCLEOTIDE SEQUENCE [LARGE SCALE GENOMIC DNA]</scope>
    <source>
        <strain evidence="1 2">JCM 31229</strain>
    </source>
</reference>
<name>A0ABS7Q1K5_9SPHN</name>
<dbReference type="Proteomes" id="UP000706039">
    <property type="component" value="Unassembled WGS sequence"/>
</dbReference>
<dbReference type="RefSeq" id="WP_222993459.1">
    <property type="nucleotide sequence ID" value="NZ_JAINVV010000014.1"/>
</dbReference>
<organism evidence="1 2">
    <name type="scientific">Sphingomonas colocasiae</name>
    <dbReference type="NCBI Taxonomy" id="1848973"/>
    <lineage>
        <taxon>Bacteria</taxon>
        <taxon>Pseudomonadati</taxon>
        <taxon>Pseudomonadota</taxon>
        <taxon>Alphaproteobacteria</taxon>
        <taxon>Sphingomonadales</taxon>
        <taxon>Sphingomonadaceae</taxon>
        <taxon>Sphingomonas</taxon>
    </lineage>
</organism>
<dbReference type="EMBL" id="JAINVV010000014">
    <property type="protein sequence ID" value="MBY8826124.1"/>
    <property type="molecule type" value="Genomic_DNA"/>
</dbReference>
<evidence type="ECO:0000313" key="2">
    <source>
        <dbReference type="Proteomes" id="UP000706039"/>
    </source>
</evidence>
<comment type="caution">
    <text evidence="1">The sequence shown here is derived from an EMBL/GenBank/DDBJ whole genome shotgun (WGS) entry which is preliminary data.</text>
</comment>